<organism evidence="1 4">
    <name type="scientific">Enterocloster clostridioformis</name>
    <dbReference type="NCBI Taxonomy" id="1531"/>
    <lineage>
        <taxon>Bacteria</taxon>
        <taxon>Bacillati</taxon>
        <taxon>Bacillota</taxon>
        <taxon>Clostridia</taxon>
        <taxon>Lachnospirales</taxon>
        <taxon>Lachnospiraceae</taxon>
        <taxon>Enterocloster</taxon>
    </lineage>
</organism>
<evidence type="ECO:0000313" key="4">
    <source>
        <dbReference type="Proteomes" id="UP000095512"/>
    </source>
</evidence>
<dbReference type="AlphaFoldDB" id="A0A174UQN2"/>
<reference evidence="1 4" key="1">
    <citation type="submission" date="2015-09" db="EMBL/GenBank/DDBJ databases">
        <authorList>
            <consortium name="Pathogen Informatics"/>
        </authorList>
    </citation>
    <scope>NUCLEOTIDE SEQUENCE [LARGE SCALE GENOMIC DNA]</scope>
    <source>
        <strain evidence="1 4">2789STDY5834865</strain>
    </source>
</reference>
<protein>
    <recommendedName>
        <fullName evidence="6">Phosphoribosylglycinamide formyltransferase</fullName>
    </recommendedName>
</protein>
<dbReference type="EMBL" id="UAVW01000019">
    <property type="protein sequence ID" value="SQB16111.1"/>
    <property type="molecule type" value="Genomic_DNA"/>
</dbReference>
<name>A0A174UQN2_9FIRM</name>
<dbReference type="EMBL" id="CZAB01000120">
    <property type="protein sequence ID" value="CUQ22348.1"/>
    <property type="molecule type" value="Genomic_DNA"/>
</dbReference>
<evidence type="ECO:0000313" key="5">
    <source>
        <dbReference type="Proteomes" id="UP000251853"/>
    </source>
</evidence>
<dbReference type="Proteomes" id="UP000095512">
    <property type="component" value="Unassembled WGS sequence"/>
</dbReference>
<evidence type="ECO:0000313" key="1">
    <source>
        <dbReference type="EMBL" id="CUQ22348.1"/>
    </source>
</evidence>
<evidence type="ECO:0000313" key="3">
    <source>
        <dbReference type="EMBL" id="SQB16111.1"/>
    </source>
</evidence>
<sequence length="69" mass="8191">MNIRNEIKAYIVREGFTMSELVEKLTEQYGWSPSVPNLSDKLRRESLRYKEAVELADALGYDLVWQKRR</sequence>
<keyword evidence="5" id="KW-1185">Reference proteome</keyword>
<dbReference type="RefSeq" id="WP_057573162.1">
    <property type="nucleotide sequence ID" value="NZ_CZAB01000120.1"/>
</dbReference>
<gene>
    <name evidence="1" type="ORF">ERS852480_05191</name>
    <name evidence="2" type="ORF">NCTC11224_02049</name>
    <name evidence="3" type="ORF">NCTC11224_05212</name>
</gene>
<evidence type="ECO:0008006" key="6">
    <source>
        <dbReference type="Google" id="ProtNLM"/>
    </source>
</evidence>
<dbReference type="Proteomes" id="UP000251853">
    <property type="component" value="Unassembled WGS sequence"/>
</dbReference>
<reference evidence="2 5" key="2">
    <citation type="submission" date="2018-06" db="EMBL/GenBank/DDBJ databases">
        <authorList>
            <consortium name="Pathogen Informatics"/>
            <person name="Doyle S."/>
        </authorList>
    </citation>
    <scope>NUCLEOTIDE SEQUENCE [LARGE SCALE GENOMIC DNA]</scope>
    <source>
        <strain evidence="2 5">NCTC11224</strain>
    </source>
</reference>
<accession>A0A174UQN2</accession>
<dbReference type="EMBL" id="UAVW01000006">
    <property type="protein sequence ID" value="SQB10712.1"/>
    <property type="molecule type" value="Genomic_DNA"/>
</dbReference>
<evidence type="ECO:0000313" key="2">
    <source>
        <dbReference type="EMBL" id="SQB10712.1"/>
    </source>
</evidence>
<proteinExistence type="predicted"/>